<evidence type="ECO:0000259" key="2">
    <source>
        <dbReference type="PROSITE" id="PS50937"/>
    </source>
</evidence>
<evidence type="ECO:0000313" key="3">
    <source>
        <dbReference type="EMBL" id="GIJ48161.1"/>
    </source>
</evidence>
<dbReference type="PANTHER" id="PTHR30204">
    <property type="entry name" value="REDOX-CYCLING DRUG-SENSING TRANSCRIPTIONAL ACTIVATOR SOXR"/>
    <property type="match status" value="1"/>
</dbReference>
<evidence type="ECO:0000256" key="1">
    <source>
        <dbReference type="ARBA" id="ARBA00023125"/>
    </source>
</evidence>
<dbReference type="GO" id="GO:0003677">
    <property type="term" value="F:DNA binding"/>
    <property type="evidence" value="ECO:0007669"/>
    <property type="project" value="UniProtKB-KW"/>
</dbReference>
<evidence type="ECO:0000313" key="4">
    <source>
        <dbReference type="Proteomes" id="UP000619260"/>
    </source>
</evidence>
<reference evidence="3" key="1">
    <citation type="submission" date="2021-01" db="EMBL/GenBank/DDBJ databases">
        <title>Whole genome shotgun sequence of Virgisporangium aliadipatigenens NBRC 105644.</title>
        <authorList>
            <person name="Komaki H."/>
            <person name="Tamura T."/>
        </authorList>
    </citation>
    <scope>NUCLEOTIDE SEQUENCE</scope>
    <source>
        <strain evidence="3">NBRC 105644</strain>
    </source>
</reference>
<name>A0A8J4DSG8_9ACTN</name>
<sequence>MRIGELARRTGTTERALRYYEEQDLLRPARRPSGYREYVETDVRTVRNIRTLLAAGLNTVTIGEVLPCMVTDGEALVPACPELSTVLLQDRERLTEAIDDLQAARRVLDAIIAGAGSPAARRVDACQPA</sequence>
<keyword evidence="1" id="KW-0238">DNA-binding</keyword>
<dbReference type="CDD" id="cd01282">
    <property type="entry name" value="HTH_MerR-like_sg3"/>
    <property type="match status" value="1"/>
</dbReference>
<keyword evidence="4" id="KW-1185">Reference proteome</keyword>
<dbReference type="EMBL" id="BOPF01000019">
    <property type="protein sequence ID" value="GIJ48161.1"/>
    <property type="molecule type" value="Genomic_DNA"/>
</dbReference>
<organism evidence="3 4">
    <name type="scientific">Virgisporangium aliadipatigenens</name>
    <dbReference type="NCBI Taxonomy" id="741659"/>
    <lineage>
        <taxon>Bacteria</taxon>
        <taxon>Bacillati</taxon>
        <taxon>Actinomycetota</taxon>
        <taxon>Actinomycetes</taxon>
        <taxon>Micromonosporales</taxon>
        <taxon>Micromonosporaceae</taxon>
        <taxon>Virgisporangium</taxon>
    </lineage>
</organism>
<dbReference type="Pfam" id="PF13411">
    <property type="entry name" value="MerR_1"/>
    <property type="match status" value="1"/>
</dbReference>
<dbReference type="PANTHER" id="PTHR30204:SF97">
    <property type="entry name" value="MERR FAMILY REGULATORY PROTEIN"/>
    <property type="match status" value="1"/>
</dbReference>
<feature type="domain" description="HTH merR-type" evidence="2">
    <location>
        <begin position="1"/>
        <end position="68"/>
    </location>
</feature>
<dbReference type="PRINTS" id="PR00040">
    <property type="entry name" value="HTHMERR"/>
</dbReference>
<gene>
    <name evidence="3" type="ORF">Val02_50470</name>
</gene>
<dbReference type="RefSeq" id="WP_203901657.1">
    <property type="nucleotide sequence ID" value="NZ_BOPF01000019.1"/>
</dbReference>
<comment type="caution">
    <text evidence="3">The sequence shown here is derived from an EMBL/GenBank/DDBJ whole genome shotgun (WGS) entry which is preliminary data.</text>
</comment>
<dbReference type="InterPro" id="IPR000551">
    <property type="entry name" value="MerR-type_HTH_dom"/>
</dbReference>
<dbReference type="PROSITE" id="PS50937">
    <property type="entry name" value="HTH_MERR_2"/>
    <property type="match status" value="1"/>
</dbReference>
<dbReference type="GO" id="GO:0003700">
    <property type="term" value="F:DNA-binding transcription factor activity"/>
    <property type="evidence" value="ECO:0007669"/>
    <property type="project" value="InterPro"/>
</dbReference>
<dbReference type="SUPFAM" id="SSF46955">
    <property type="entry name" value="Putative DNA-binding domain"/>
    <property type="match status" value="1"/>
</dbReference>
<proteinExistence type="predicted"/>
<dbReference type="Proteomes" id="UP000619260">
    <property type="component" value="Unassembled WGS sequence"/>
</dbReference>
<accession>A0A8J4DSG8</accession>
<dbReference type="InterPro" id="IPR009061">
    <property type="entry name" value="DNA-bd_dom_put_sf"/>
</dbReference>
<dbReference type="AlphaFoldDB" id="A0A8J4DSG8"/>
<dbReference type="InterPro" id="IPR047057">
    <property type="entry name" value="MerR_fam"/>
</dbReference>
<protein>
    <submittedName>
        <fullName evidence="3">Transcriptional regulator</fullName>
    </submittedName>
</protein>
<dbReference type="Gene3D" id="1.10.1660.10">
    <property type="match status" value="1"/>
</dbReference>
<dbReference type="SMART" id="SM00422">
    <property type="entry name" value="HTH_MERR"/>
    <property type="match status" value="1"/>
</dbReference>